<evidence type="ECO:0000313" key="3">
    <source>
        <dbReference type="Proteomes" id="UP001501594"/>
    </source>
</evidence>
<gene>
    <name evidence="2" type="ORF">GCM10022256_22410</name>
</gene>
<proteinExistence type="predicted"/>
<keyword evidence="3" id="KW-1185">Reference proteome</keyword>
<protein>
    <submittedName>
        <fullName evidence="2">Uncharacterized protein</fullName>
    </submittedName>
</protein>
<organism evidence="2 3">
    <name type="scientific">Frondihabitans peucedani</name>
    <dbReference type="NCBI Taxonomy" id="598626"/>
    <lineage>
        <taxon>Bacteria</taxon>
        <taxon>Bacillati</taxon>
        <taxon>Actinomycetota</taxon>
        <taxon>Actinomycetes</taxon>
        <taxon>Micrococcales</taxon>
        <taxon>Microbacteriaceae</taxon>
        <taxon>Frondihabitans</taxon>
    </lineage>
</organism>
<reference evidence="3" key="1">
    <citation type="journal article" date="2019" name="Int. J. Syst. Evol. Microbiol.">
        <title>The Global Catalogue of Microorganisms (GCM) 10K type strain sequencing project: providing services to taxonomists for standard genome sequencing and annotation.</title>
        <authorList>
            <consortium name="The Broad Institute Genomics Platform"/>
            <consortium name="The Broad Institute Genome Sequencing Center for Infectious Disease"/>
            <person name="Wu L."/>
            <person name="Ma J."/>
        </authorList>
    </citation>
    <scope>NUCLEOTIDE SEQUENCE [LARGE SCALE GENOMIC DNA]</scope>
    <source>
        <strain evidence="3">JCM 17442</strain>
    </source>
</reference>
<feature type="region of interest" description="Disordered" evidence="1">
    <location>
        <begin position="1"/>
        <end position="74"/>
    </location>
</feature>
<dbReference type="Proteomes" id="UP001501594">
    <property type="component" value="Unassembled WGS sequence"/>
</dbReference>
<accession>A0ABP8E327</accession>
<evidence type="ECO:0000313" key="2">
    <source>
        <dbReference type="EMBL" id="GAA4266629.1"/>
    </source>
</evidence>
<comment type="caution">
    <text evidence="2">The sequence shown here is derived from an EMBL/GenBank/DDBJ whole genome shotgun (WGS) entry which is preliminary data.</text>
</comment>
<evidence type="ECO:0000256" key="1">
    <source>
        <dbReference type="SAM" id="MobiDB-lite"/>
    </source>
</evidence>
<name>A0ABP8E327_9MICO</name>
<dbReference type="EMBL" id="BAABAU010000002">
    <property type="protein sequence ID" value="GAA4266629.1"/>
    <property type="molecule type" value="Genomic_DNA"/>
</dbReference>
<sequence>MGGGGAREKGKDGARHGFDDDSRAHGGGEHEPPLSGRRNVAEGKPGVRIDADGPFNVFPCPSEQVRPIEFRDTA</sequence>
<feature type="compositionally biased region" description="Basic and acidic residues" evidence="1">
    <location>
        <begin position="39"/>
        <end position="51"/>
    </location>
</feature>
<feature type="compositionally biased region" description="Basic and acidic residues" evidence="1">
    <location>
        <begin position="1"/>
        <end position="32"/>
    </location>
</feature>